<keyword evidence="9" id="KW-1185">Reference proteome</keyword>
<dbReference type="Gene3D" id="1.20.1250.20">
    <property type="entry name" value="MFS general substrate transporter like domains"/>
    <property type="match status" value="1"/>
</dbReference>
<dbReference type="FunFam" id="1.20.1250.20:FF:000023">
    <property type="entry name" value="Solute carrier family 22 member 6"/>
    <property type="match status" value="1"/>
</dbReference>
<evidence type="ECO:0000256" key="6">
    <source>
        <dbReference type="SAM" id="Phobius"/>
    </source>
</evidence>
<feature type="transmembrane region" description="Helical" evidence="6">
    <location>
        <begin position="324"/>
        <end position="345"/>
    </location>
</feature>
<reference evidence="8" key="1">
    <citation type="submission" date="2025-08" db="UniProtKB">
        <authorList>
            <consortium name="Ensembl"/>
        </authorList>
    </citation>
    <scope>IDENTIFICATION</scope>
</reference>
<gene>
    <name evidence="8" type="primary">LOC109324402</name>
</gene>
<organism evidence="8 9">
    <name type="scientific">Crocodylus porosus</name>
    <name type="common">Saltwater crocodile</name>
    <name type="synonym">Estuarine crocodile</name>
    <dbReference type="NCBI Taxonomy" id="8502"/>
    <lineage>
        <taxon>Eukaryota</taxon>
        <taxon>Metazoa</taxon>
        <taxon>Chordata</taxon>
        <taxon>Craniata</taxon>
        <taxon>Vertebrata</taxon>
        <taxon>Euteleostomi</taxon>
        <taxon>Archelosauria</taxon>
        <taxon>Archosauria</taxon>
        <taxon>Crocodylia</taxon>
        <taxon>Longirostres</taxon>
        <taxon>Crocodylidae</taxon>
        <taxon>Crocodylus</taxon>
    </lineage>
</organism>
<feature type="transmembrane region" description="Helical" evidence="6">
    <location>
        <begin position="294"/>
        <end position="312"/>
    </location>
</feature>
<dbReference type="GeneTree" id="ENSGT00940000154901"/>
<dbReference type="SUPFAM" id="SSF103473">
    <property type="entry name" value="MFS general substrate transporter"/>
    <property type="match status" value="1"/>
</dbReference>
<feature type="transmembrane region" description="Helical" evidence="6">
    <location>
        <begin position="377"/>
        <end position="401"/>
    </location>
</feature>
<accession>A0A7M4E7U6</accession>
<keyword evidence="2 6" id="KW-0812">Transmembrane</keyword>
<dbReference type="Ensembl" id="ENSCPRT00005006286.1">
    <property type="protein sequence ID" value="ENSCPRP00005005356.1"/>
    <property type="gene ID" value="ENSCPRG00005003850.1"/>
</dbReference>
<keyword evidence="4 6" id="KW-0472">Membrane</keyword>
<dbReference type="Proteomes" id="UP000594220">
    <property type="component" value="Unplaced"/>
</dbReference>
<evidence type="ECO:0000256" key="3">
    <source>
        <dbReference type="ARBA" id="ARBA00022989"/>
    </source>
</evidence>
<evidence type="ECO:0000313" key="9">
    <source>
        <dbReference type="Proteomes" id="UP000594220"/>
    </source>
</evidence>
<proteinExistence type="predicted"/>
<dbReference type="PANTHER" id="PTHR24064">
    <property type="entry name" value="SOLUTE CARRIER FAMILY 22 MEMBER"/>
    <property type="match status" value="1"/>
</dbReference>
<feature type="transmembrane region" description="Helical" evidence="6">
    <location>
        <begin position="142"/>
        <end position="165"/>
    </location>
</feature>
<evidence type="ECO:0000256" key="2">
    <source>
        <dbReference type="ARBA" id="ARBA00022692"/>
    </source>
</evidence>
<evidence type="ECO:0000256" key="1">
    <source>
        <dbReference type="ARBA" id="ARBA00004141"/>
    </source>
</evidence>
<name>A0A7M4E7U6_CROPO</name>
<reference evidence="8" key="2">
    <citation type="submission" date="2025-09" db="UniProtKB">
        <authorList>
            <consortium name="Ensembl"/>
        </authorList>
    </citation>
    <scope>IDENTIFICATION</scope>
</reference>
<dbReference type="InterPro" id="IPR005828">
    <property type="entry name" value="MFS_sugar_transport-like"/>
</dbReference>
<sequence>MEVERGNPSGSQTCRGQGLGNPPGLETPPKVQGPGQGWGERLGPVWRRPPFPRSQISPGLEGGGQRGWGNHSSHHSSPWQWDLVCERAPLPALAQTLFMAGVLLGAFIFGTLSDRVGRRWVLLSSLLTVGAGGTGAALAPDFIAYCVCRTLSGIGLAGFLINYIGLSLEWVPRGARAGVVTWLSYCSTAGQMVLAGLAYGVQDWRHLQLAISAPFLAFLLGAWWVPESARWLLVQGRTKEALRNLQRVARVNGRTAAGEGLSLEVLVQEGSCSSTGRSTGSWLGLFLSPALRRISCCLMCVSFSTNLAYFGLSMDLGSFGLDVFLVQLCFGAVDLGAKAACALALNRCGRRPVQALSLSVAGACLLASTPLPAEMLMVRLVLVVLGKGFLAAASVCSYLYGGELFPTVVRQTGTGLMTVVARLGGMVAPLVLVGGQYHPVLPPLVFGVTPVLAGAAACFLPEMRDVPLMDTIEQVEESGTALTPAQPEAGGCHPQGKPGIPPFLRAAAGWRAERYVRALVPSSSAAAFCK</sequence>
<comment type="subcellular location">
    <subcellularLocation>
        <location evidence="1">Membrane</location>
        <topology evidence="1">Multi-pass membrane protein</topology>
    </subcellularLocation>
</comment>
<dbReference type="InterPro" id="IPR036259">
    <property type="entry name" value="MFS_trans_sf"/>
</dbReference>
<dbReference type="InterPro" id="IPR020846">
    <property type="entry name" value="MFS_dom"/>
</dbReference>
<evidence type="ECO:0000259" key="7">
    <source>
        <dbReference type="PROSITE" id="PS50850"/>
    </source>
</evidence>
<feature type="transmembrane region" description="Helical" evidence="6">
    <location>
        <begin position="413"/>
        <end position="434"/>
    </location>
</feature>
<evidence type="ECO:0000256" key="4">
    <source>
        <dbReference type="ARBA" id="ARBA00023136"/>
    </source>
</evidence>
<dbReference type="Pfam" id="PF00083">
    <property type="entry name" value="Sugar_tr"/>
    <property type="match status" value="1"/>
</dbReference>
<feature type="transmembrane region" description="Helical" evidence="6">
    <location>
        <begin position="120"/>
        <end position="136"/>
    </location>
</feature>
<dbReference type="GO" id="GO:0016020">
    <property type="term" value="C:membrane"/>
    <property type="evidence" value="ECO:0007669"/>
    <property type="project" value="UniProtKB-SubCell"/>
</dbReference>
<dbReference type="GO" id="GO:0022857">
    <property type="term" value="F:transmembrane transporter activity"/>
    <property type="evidence" value="ECO:0007669"/>
    <property type="project" value="InterPro"/>
</dbReference>
<keyword evidence="3 6" id="KW-1133">Transmembrane helix</keyword>
<feature type="transmembrane region" description="Helical" evidence="6">
    <location>
        <begin position="440"/>
        <end position="460"/>
    </location>
</feature>
<dbReference type="PROSITE" id="PS50850">
    <property type="entry name" value="MFS"/>
    <property type="match status" value="1"/>
</dbReference>
<protein>
    <submittedName>
        <fullName evidence="8">Solute carrier family 22 member 20-like</fullName>
    </submittedName>
</protein>
<evidence type="ECO:0000313" key="8">
    <source>
        <dbReference type="Ensembl" id="ENSCPRP00005005356.1"/>
    </source>
</evidence>
<feature type="domain" description="Major facilitator superfamily (MFS) profile" evidence="7">
    <location>
        <begin position="1"/>
        <end position="465"/>
    </location>
</feature>
<feature type="transmembrane region" description="Helical" evidence="6">
    <location>
        <begin position="177"/>
        <end position="201"/>
    </location>
</feature>
<dbReference type="AlphaFoldDB" id="A0A7M4E7U6"/>
<feature type="region of interest" description="Disordered" evidence="5">
    <location>
        <begin position="1"/>
        <end position="73"/>
    </location>
</feature>
<evidence type="ECO:0000256" key="5">
    <source>
        <dbReference type="SAM" id="MobiDB-lite"/>
    </source>
</evidence>
<dbReference type="OMA" id="WLSYCST"/>
<feature type="transmembrane region" description="Helical" evidence="6">
    <location>
        <begin position="92"/>
        <end position="113"/>
    </location>
</feature>